<feature type="domain" description="Peptidase S8/S53" evidence="12">
    <location>
        <begin position="104"/>
        <end position="539"/>
    </location>
</feature>
<dbReference type="Gene3D" id="2.60.40.2310">
    <property type="match status" value="1"/>
</dbReference>
<organism evidence="15 16">
    <name type="scientific">Striga hermonthica</name>
    <name type="common">Purple witchweed</name>
    <name type="synonym">Buchnera hermonthica</name>
    <dbReference type="NCBI Taxonomy" id="68872"/>
    <lineage>
        <taxon>Eukaryota</taxon>
        <taxon>Viridiplantae</taxon>
        <taxon>Streptophyta</taxon>
        <taxon>Embryophyta</taxon>
        <taxon>Tracheophyta</taxon>
        <taxon>Spermatophyta</taxon>
        <taxon>Magnoliopsida</taxon>
        <taxon>eudicotyledons</taxon>
        <taxon>Gunneridae</taxon>
        <taxon>Pentapetalae</taxon>
        <taxon>asterids</taxon>
        <taxon>lamiids</taxon>
        <taxon>Lamiales</taxon>
        <taxon>Orobanchaceae</taxon>
        <taxon>Buchnereae</taxon>
        <taxon>Striga</taxon>
    </lineage>
</organism>
<dbReference type="GO" id="GO:0004252">
    <property type="term" value="F:serine-type endopeptidase activity"/>
    <property type="evidence" value="ECO:0007669"/>
    <property type="project" value="UniProtKB-UniRule"/>
</dbReference>
<evidence type="ECO:0000256" key="5">
    <source>
        <dbReference type="ARBA" id="ARBA00022801"/>
    </source>
</evidence>
<dbReference type="PRINTS" id="PR00723">
    <property type="entry name" value="SUBTILISIN"/>
</dbReference>
<dbReference type="GO" id="GO:0005576">
    <property type="term" value="C:extracellular region"/>
    <property type="evidence" value="ECO:0007669"/>
    <property type="project" value="UniProtKB-SubCell"/>
</dbReference>
<dbReference type="AlphaFoldDB" id="A0A9N7RG82"/>
<dbReference type="InterPro" id="IPR034197">
    <property type="entry name" value="Peptidases_S8_3"/>
</dbReference>
<dbReference type="PANTHER" id="PTHR10795">
    <property type="entry name" value="PROPROTEIN CONVERTASE SUBTILISIN/KEXIN"/>
    <property type="match status" value="1"/>
</dbReference>
<gene>
    <name evidence="15" type="ORF">SHERM_23927</name>
</gene>
<evidence type="ECO:0000256" key="6">
    <source>
        <dbReference type="ARBA" id="ARBA00022825"/>
    </source>
</evidence>
<keyword evidence="6 9" id="KW-0720">Serine protease</keyword>
<dbReference type="PROSITE" id="PS51892">
    <property type="entry name" value="SUBTILASE"/>
    <property type="match status" value="1"/>
</dbReference>
<keyword evidence="4" id="KW-0732">Signal</keyword>
<accession>A0A9N7RG82</accession>
<evidence type="ECO:0000313" key="16">
    <source>
        <dbReference type="Proteomes" id="UP001153555"/>
    </source>
</evidence>
<evidence type="ECO:0000256" key="2">
    <source>
        <dbReference type="ARBA" id="ARBA00011073"/>
    </source>
</evidence>
<dbReference type="GO" id="GO:0006508">
    <property type="term" value="P:proteolysis"/>
    <property type="evidence" value="ECO:0007669"/>
    <property type="project" value="UniProtKB-KW"/>
</dbReference>
<dbReference type="SUPFAM" id="SSF52743">
    <property type="entry name" value="Subtilisin-like"/>
    <property type="match status" value="1"/>
</dbReference>
<dbReference type="InterPro" id="IPR045051">
    <property type="entry name" value="SBT"/>
</dbReference>
<evidence type="ECO:0000256" key="8">
    <source>
        <dbReference type="PIRSR" id="PIRSR615500-1"/>
    </source>
</evidence>
<dbReference type="InterPro" id="IPR041469">
    <property type="entry name" value="Subtilisin-like_FN3"/>
</dbReference>
<feature type="active site" description="Charge relay system" evidence="8 9">
    <location>
        <position position="178"/>
    </location>
</feature>
<feature type="active site" description="Charge relay system" evidence="8 9">
    <location>
        <position position="113"/>
    </location>
</feature>
<dbReference type="InterPro" id="IPR010259">
    <property type="entry name" value="S8pro/Inhibitor_I9"/>
</dbReference>
<proteinExistence type="inferred from homology"/>
<evidence type="ECO:0000256" key="10">
    <source>
        <dbReference type="RuleBase" id="RU003355"/>
    </source>
</evidence>
<feature type="active site" description="Charge relay system" evidence="8 9">
    <location>
        <position position="494"/>
    </location>
</feature>
<evidence type="ECO:0000259" key="12">
    <source>
        <dbReference type="Pfam" id="PF00082"/>
    </source>
</evidence>
<dbReference type="EMBL" id="CACSLK010027752">
    <property type="protein sequence ID" value="CAA0828232.1"/>
    <property type="molecule type" value="Genomic_DNA"/>
</dbReference>
<dbReference type="PROSITE" id="PS00136">
    <property type="entry name" value="SUBTILASE_ASP"/>
    <property type="match status" value="1"/>
</dbReference>
<evidence type="ECO:0000256" key="4">
    <source>
        <dbReference type="ARBA" id="ARBA00022729"/>
    </source>
</evidence>
<dbReference type="CDD" id="cd02120">
    <property type="entry name" value="PA_subtilisin_like"/>
    <property type="match status" value="1"/>
</dbReference>
<dbReference type="InterPro" id="IPR023828">
    <property type="entry name" value="Peptidase_S8_Ser-AS"/>
</dbReference>
<dbReference type="FunFam" id="3.40.50.200:FF:000006">
    <property type="entry name" value="Subtilisin-like protease SBT1.5"/>
    <property type="match status" value="1"/>
</dbReference>
<dbReference type="Pfam" id="PF17766">
    <property type="entry name" value="fn3_6"/>
    <property type="match status" value="1"/>
</dbReference>
<comment type="caution">
    <text evidence="15">The sequence shown here is derived from an EMBL/GenBank/DDBJ whole genome shotgun (WGS) entry which is preliminary data.</text>
</comment>
<dbReference type="InterPro" id="IPR036852">
    <property type="entry name" value="Peptidase_S8/S53_dom_sf"/>
</dbReference>
<evidence type="ECO:0000259" key="14">
    <source>
        <dbReference type="Pfam" id="PF17766"/>
    </source>
</evidence>
<keyword evidence="5 9" id="KW-0378">Hydrolase</keyword>
<name>A0A9N7RG82_STRHE</name>
<evidence type="ECO:0000256" key="7">
    <source>
        <dbReference type="ARBA" id="ARBA00023180"/>
    </source>
</evidence>
<dbReference type="OrthoDB" id="4806556at2759"/>
<comment type="similarity">
    <text evidence="2 9 10">Belongs to the peptidase S8 family.</text>
</comment>
<reference evidence="15" key="1">
    <citation type="submission" date="2019-12" db="EMBL/GenBank/DDBJ databases">
        <authorList>
            <person name="Scholes J."/>
        </authorList>
    </citation>
    <scope>NUCLEOTIDE SEQUENCE</scope>
</reference>
<evidence type="ECO:0000256" key="3">
    <source>
        <dbReference type="ARBA" id="ARBA00022670"/>
    </source>
</evidence>
<dbReference type="PROSITE" id="PS00138">
    <property type="entry name" value="SUBTILASE_SER"/>
    <property type="match status" value="1"/>
</dbReference>
<dbReference type="InterPro" id="IPR015500">
    <property type="entry name" value="Peptidase_S8_subtilisin-rel"/>
</dbReference>
<dbReference type="Pfam" id="PF05922">
    <property type="entry name" value="Inhibitor_I9"/>
    <property type="match status" value="1"/>
</dbReference>
<feature type="domain" description="Subtilisin-like protease fibronectin type-III" evidence="14">
    <location>
        <begin position="609"/>
        <end position="709"/>
    </location>
</feature>
<feature type="region of interest" description="Disordered" evidence="11">
    <location>
        <begin position="534"/>
        <end position="556"/>
    </location>
</feature>
<dbReference type="InterPro" id="IPR023827">
    <property type="entry name" value="Peptidase_S8_Asp-AS"/>
</dbReference>
<evidence type="ECO:0000313" key="15">
    <source>
        <dbReference type="EMBL" id="CAA0828232.1"/>
    </source>
</evidence>
<evidence type="ECO:0000256" key="11">
    <source>
        <dbReference type="SAM" id="MobiDB-lite"/>
    </source>
</evidence>
<evidence type="ECO:0000256" key="9">
    <source>
        <dbReference type="PROSITE-ProRule" id="PRU01240"/>
    </source>
</evidence>
<evidence type="ECO:0000256" key="1">
    <source>
        <dbReference type="ARBA" id="ARBA00004613"/>
    </source>
</evidence>
<protein>
    <submittedName>
        <fullName evidence="15">Subtilase family protein</fullName>
    </submittedName>
</protein>
<keyword evidence="16" id="KW-1185">Reference proteome</keyword>
<dbReference type="Pfam" id="PF00082">
    <property type="entry name" value="Peptidase_S8"/>
    <property type="match status" value="1"/>
</dbReference>
<dbReference type="CDD" id="cd04852">
    <property type="entry name" value="Peptidases_S8_3"/>
    <property type="match status" value="1"/>
</dbReference>
<dbReference type="Gene3D" id="3.40.50.200">
    <property type="entry name" value="Peptidase S8/S53 domain"/>
    <property type="match status" value="1"/>
</dbReference>
<comment type="subcellular location">
    <subcellularLocation>
        <location evidence="1">Secreted</location>
    </subcellularLocation>
</comment>
<evidence type="ECO:0000259" key="13">
    <source>
        <dbReference type="Pfam" id="PF05922"/>
    </source>
</evidence>
<dbReference type="Gene3D" id="3.30.70.80">
    <property type="entry name" value="Peptidase S8 propeptide/proteinase inhibitor I9"/>
    <property type="match status" value="1"/>
</dbReference>
<keyword evidence="7" id="KW-0325">Glycoprotein</keyword>
<sequence length="712" mass="76012">MRPSAFKELEHWYEATLHSLDSNPSKSQNNYSRLLHVYKTVFHGFSASLTSQQSQQLEKLPEVVAVFPDRLLKLHTTRSPYFLGLYEDTNNTVARPLLVESNSGSNVIIGFLDSGIWPEHPSFDDKGLDPLPAGTWKGECVEADMCNNKIIGARFFLDGYEAWKGGRVDRSPWDNFGHGTHTASIAAGRAVEGSSFSGYANGTAIGVAPKARIAVYKVCGDDGCAGSDVLAGFDKAVEDGVDIISISLGGEGAVPYDEDPIAIAAFGAMEKGVSVISSAGNSGPFLYRVSNVAPWMTTVAAGTIDRGFLADLVPEYGPVMYGASLYGGPPLYPTFLPLAYGGSCSEEGLPDESFSGKIVVCDAVKGTSAIAQEDVVRNILHGSGVVVANLKLAGKGRIAKPFSIPGLTITESDGNTIRDLIRKQNTNTNATIIFRGTDFGIGPGIEPAPAVAYFSSRGPNSKSSYVLKPDVVAPGVNILGAWIHGKFNVTSGTSMACPHVSGLAALLKGAHKDWSPAMIRSAIMTTAYTQANNGEPIINENDGTESKASDMGSGHIDPEKARDPGLVYDITPNDYAAFLCASNYTVDQIRLITNESYATEDCSRINAWDLNYPAISIDLETLDYMNRDITVKRTVTRVGDGDASYSVTVTNPKGVTLTVNPMKMDFTAGKGEKQSYAVTITATSLPKETVEGKIVWSDGKQQVVSPVVIRAY</sequence>
<dbReference type="InterPro" id="IPR000209">
    <property type="entry name" value="Peptidase_S8/S53_dom"/>
</dbReference>
<keyword evidence="3 9" id="KW-0645">Protease</keyword>
<dbReference type="Gene3D" id="3.50.30.30">
    <property type="match status" value="1"/>
</dbReference>
<dbReference type="InterPro" id="IPR037045">
    <property type="entry name" value="S8pro/Inhibitor_I9_sf"/>
</dbReference>
<dbReference type="Proteomes" id="UP001153555">
    <property type="component" value="Unassembled WGS sequence"/>
</dbReference>
<feature type="domain" description="Inhibitor I9" evidence="13">
    <location>
        <begin position="4"/>
        <end position="75"/>
    </location>
</feature>